<comment type="caution">
    <text evidence="2">The sequence shown here is derived from an EMBL/GenBank/DDBJ whole genome shotgun (WGS) entry which is preliminary data.</text>
</comment>
<feature type="non-terminal residue" evidence="2">
    <location>
        <position position="1"/>
    </location>
</feature>
<name>A0A816F200_9BILA</name>
<proteinExistence type="predicted"/>
<gene>
    <name evidence="2" type="ORF">JXQ802_LOCUS55466</name>
    <name evidence="1" type="ORF">PYM288_LOCUS38935</name>
</gene>
<keyword evidence="3" id="KW-1185">Reference proteome</keyword>
<sequence>IEEAGAFKTQILSSPPHLRLINDRHLADILREGRLSTLAGIGPYHSTSICEWMTYILEKGTSEALTNHSKALGKLPDFGSLAMSKCVLAALKDCNCGADLISLSSILSVLNTTTLLKSIPQNYKSPDGDFMTLLNVMEEILVVKQSVPTKEFSLDRICQAKGLSNIKHILRQALRRYNSLEKSFNLSELIARSSLSDYYDNVFVSAKELFERTHLYIQYNGSTEDNIAELDSQSVLARSTNKIPPALVLARDIRYSTSIRSKAILSLVETIKPEWVEHPIKRQLKINNEEEVRLNSNNIIFKFSMEYT</sequence>
<evidence type="ECO:0000313" key="2">
    <source>
        <dbReference type="EMBL" id="CAF1657077.1"/>
    </source>
</evidence>
<accession>A0A816F200</accession>
<reference evidence="2" key="1">
    <citation type="submission" date="2021-02" db="EMBL/GenBank/DDBJ databases">
        <authorList>
            <person name="Nowell W R."/>
        </authorList>
    </citation>
    <scope>NUCLEOTIDE SEQUENCE</scope>
</reference>
<protein>
    <submittedName>
        <fullName evidence="2">Uncharacterized protein</fullName>
    </submittedName>
</protein>
<evidence type="ECO:0000313" key="3">
    <source>
        <dbReference type="Proteomes" id="UP000663870"/>
    </source>
</evidence>
<evidence type="ECO:0000313" key="1">
    <source>
        <dbReference type="EMBL" id="CAF1506712.1"/>
    </source>
</evidence>
<organism evidence="2 3">
    <name type="scientific">Rotaria sordida</name>
    <dbReference type="NCBI Taxonomy" id="392033"/>
    <lineage>
        <taxon>Eukaryota</taxon>
        <taxon>Metazoa</taxon>
        <taxon>Spiralia</taxon>
        <taxon>Gnathifera</taxon>
        <taxon>Rotifera</taxon>
        <taxon>Eurotatoria</taxon>
        <taxon>Bdelloidea</taxon>
        <taxon>Philodinida</taxon>
        <taxon>Philodinidae</taxon>
        <taxon>Rotaria</taxon>
    </lineage>
</organism>
<dbReference type="Proteomes" id="UP000663870">
    <property type="component" value="Unassembled WGS sequence"/>
</dbReference>
<dbReference type="EMBL" id="CAJNOL010011798">
    <property type="protein sequence ID" value="CAF1657077.1"/>
    <property type="molecule type" value="Genomic_DNA"/>
</dbReference>
<dbReference type="EMBL" id="CAJNOH010009990">
    <property type="protein sequence ID" value="CAF1506712.1"/>
    <property type="molecule type" value="Genomic_DNA"/>
</dbReference>
<dbReference type="AlphaFoldDB" id="A0A816F200"/>
<dbReference type="Proteomes" id="UP000663854">
    <property type="component" value="Unassembled WGS sequence"/>
</dbReference>